<keyword evidence="7" id="KW-1185">Reference proteome</keyword>
<proteinExistence type="predicted"/>
<evidence type="ECO:0000256" key="4">
    <source>
        <dbReference type="SAM" id="MobiDB-lite"/>
    </source>
</evidence>
<accession>A0A8J4SSX4</accession>
<name>A0A8J4SSX4_9TREM</name>
<keyword evidence="3" id="KW-0175">Coiled coil</keyword>
<dbReference type="InterPro" id="IPR035915">
    <property type="entry name" value="Plakin_repeat_sf"/>
</dbReference>
<dbReference type="Gene3D" id="2.30.30.40">
    <property type="entry name" value="SH3 Domains"/>
    <property type="match status" value="1"/>
</dbReference>
<keyword evidence="2" id="KW-0677">Repeat</keyword>
<dbReference type="Gene3D" id="3.90.1290.10">
    <property type="entry name" value="Plakin repeat"/>
    <property type="match status" value="1"/>
</dbReference>
<evidence type="ECO:0000313" key="7">
    <source>
        <dbReference type="Proteomes" id="UP000748531"/>
    </source>
</evidence>
<gene>
    <name evidence="6" type="ORF">PHET_02144</name>
</gene>
<dbReference type="Proteomes" id="UP000748531">
    <property type="component" value="Unassembled WGS sequence"/>
</dbReference>
<evidence type="ECO:0000256" key="2">
    <source>
        <dbReference type="ARBA" id="ARBA00022737"/>
    </source>
</evidence>
<feature type="region of interest" description="Disordered" evidence="4">
    <location>
        <begin position="2969"/>
        <end position="2991"/>
    </location>
</feature>
<comment type="caution">
    <text evidence="6">The sequence shown here is derived from an EMBL/GenBank/DDBJ whole genome shotgun (WGS) entry which is preliminary data.</text>
</comment>
<dbReference type="InterPro" id="IPR041615">
    <property type="entry name" value="Desmoplakin_SH3"/>
</dbReference>
<feature type="region of interest" description="Disordered" evidence="4">
    <location>
        <begin position="1090"/>
        <end position="1126"/>
    </location>
</feature>
<organism evidence="6 7">
    <name type="scientific">Paragonimus heterotremus</name>
    <dbReference type="NCBI Taxonomy" id="100268"/>
    <lineage>
        <taxon>Eukaryota</taxon>
        <taxon>Metazoa</taxon>
        <taxon>Spiralia</taxon>
        <taxon>Lophotrochozoa</taxon>
        <taxon>Platyhelminthes</taxon>
        <taxon>Trematoda</taxon>
        <taxon>Digenea</taxon>
        <taxon>Plagiorchiida</taxon>
        <taxon>Troglotremata</taxon>
        <taxon>Troglotrematidae</taxon>
        <taxon>Paragonimus</taxon>
    </lineage>
</organism>
<keyword evidence="1" id="KW-0597">Phosphoprotein</keyword>
<reference evidence="6" key="1">
    <citation type="submission" date="2019-05" db="EMBL/GenBank/DDBJ databases">
        <title>Annotation for the trematode Paragonimus heterotremus.</title>
        <authorList>
            <person name="Choi Y.-J."/>
        </authorList>
    </citation>
    <scope>NUCLEOTIDE SEQUENCE</scope>
    <source>
        <strain evidence="6">LC</strain>
    </source>
</reference>
<protein>
    <recommendedName>
        <fullName evidence="5">Desmoplakin SH3 domain-containing protein</fullName>
    </recommendedName>
</protein>
<dbReference type="OrthoDB" id="18740at2759"/>
<feature type="compositionally biased region" description="Polar residues" evidence="4">
    <location>
        <begin position="1102"/>
        <end position="1126"/>
    </location>
</feature>
<dbReference type="Pfam" id="PF17902">
    <property type="entry name" value="SH3_10"/>
    <property type="match status" value="1"/>
</dbReference>
<feature type="domain" description="Desmoplakin SH3" evidence="5">
    <location>
        <begin position="240"/>
        <end position="293"/>
    </location>
</feature>
<feature type="region of interest" description="Disordered" evidence="4">
    <location>
        <begin position="3107"/>
        <end position="3129"/>
    </location>
</feature>
<evidence type="ECO:0000259" key="5">
    <source>
        <dbReference type="Pfam" id="PF17902"/>
    </source>
</evidence>
<sequence length="3492" mass="384598">MASSTKVLENRLAEYEHKARAVCIGVNHLALDAERVQQDELLQKVKQLEAELRDLAYQKTNLPQRAADIRSDVKGNATALRYLETISQLERSFTVLTENVSETSVQLSSPKALPESVHVKKELSGNVESCWNYVAQLSRLTQVHIRNAAEYQQFHHNVNEVEANLSRRLKMTQPDYVRPLPEEISSAPILANELREHLNHFIHLWGRTGQLLEDSRRVVPVHLRLGGVQNGLSVNTESKGAVMARALLTLAGPNYELAEGEEVRIINNSDDPHFWKVHTSSGIAEIPSVCLWISDPDLEAVKRAINAREKCVEAWELVTERTRERLRAFYTRLLNHLADNETVYYSSKNVMQHFMDDLDNLDPSSDAAGLELKRAIDRFQDKLQLVERGKQPRGGIVLREQDIVSMHSPLLRFRDHEHQMASLNVQSQFLGKHMASYLHEIDIDRRRVDNELALMSSLQRDHQTQLEHLIGRVRRWSSRYDGRAQLDFSTQESGAESSVRSSTRSDTIWRQASQTGMVQTIRPNVEYVQSQATGSLPVVDAITQIGIQTVNTASQVSPNQWELSSRDYKSRDMKEALCQIGLVTTTASCQTDMPRSEPNVRPVLYEAITQTGTVSSPVGVQANLIGEDVVRAQQVQGQSVIPGFGSGTEVIDAVCQIGLVQATVHTQTEKWSGLNTVGLQTDSKISSFDRKTNDAICQIGLVTNSVGLQATTGKSQNAETQADLISDVLLQVEHLQKMQRQIPEPKLEAVCQVGVVQQSIGLQADLVKPRAQLTDVVCQVGLIRNSASTQVDSLAQNQLNVSTQLGVVTVNKELQTEHQEDTILVESRQGNLQAAPPKMTSVETQIGTVSRTQGMQCDGLIRKEASRVSVTMQTSYQTSERSTQSDNIPYADHPVRNRYDVEAQTGIVNTPQGTQTVSESAERYVGYGTPAVYSVIMRGVDYKVETSTPKSEIACEADLRETPTRQHVPAMDVELQVGNIFQHKSADTFELQPQMCEYALQTPTSPEITTKRSKSYDVLTQVGVAKESHGTQFTNSQPILTKSQLFDVELQSGVVSTSRAMQTMDAYSKPTAIDSTLGTEQEVQMSALPIQSEPRSKPTYHVETQSGVVSQTAATQTSEKNSPNDAQVQVSLGTNGIDHKIQAADEIKVEALPPLQNLPPPPQKDNVGIQAELKSTRFDVELQSGVVSQVHATQTKEIAQKPHVDDSQIQTTLGPIPVDWQAQTEEELHVDMVAPVRATRAVAPKDDVEIARSTNSISNFQVQAKIPSDTCDVSAQSGTVHTTASTQTEAIIKQTIPVEDASVQRHEENYPVAINKKLQVALSPIFRDTTIQSEEPLQVDVVAPIQRMLPTTPKDDIGVQAEVVRPRHDVEAQSGVVNAVGSTQTMELHQPVTSTAINKKLQVALSPIFRDTTIQSEEPLQVDVVAPIQRMLPTTPKDDIGVQAEVVRPRHDVEAQSGVINAVGSTQTTTEYRPKVSVNDAQMAAIPHPIDWTGETESELQADVVAPVLARRSVTSKVDSGIQTLLVPKRCDVELQLGVMTESGSTQTDKNSVRDMSMEHIQSVTSAAVNKKLQVSLSPIFHDTTIQSEEPVQVDVVAPIQRMQPTAPKDDAITQVRLQPKTYDVEVQYGRLFHSQGFQTEKLYKSSVSTQDAQVYAIVRPGSNDYAVQTEEAQLMPVTHTQAPIIRKDEMSVQTEIPVAKYDVELQSGVLTDCRTTQTDQMGQLQDSLVQKDILTNAINKKLQVAIKPICLDATTQCEDNVQVDVVAPVKLAPPITNKEDIGLQTTLNPTKCDASLQIGVRTNTGIAQTIDELKPLVGDAHIQHLSVRAEPMRDKDLQVHISPHVNDMTAQTDSTVHMVVSKSDREIQATAVPATYDVEAQIGVQTKPQSVQTLEKSNAGFMDSAFQSEEPIQMDVVAPIQRVRPATPKDDMSVQTDMAPAKYDVELQSGVITDTMEERTSLPRVNEASMQHSQPPPSLSNKKLQVAISPAPIDSAFQSEEPIQMDVVAPIQRVRPVTPKDDIGVQVDTSPAKYDVEMQSGLVTQVCAAQTTEEYRPIVPMDEAGMQHSQPPPVLSNKKLQVAISPAAIDSAFQSGEPIQIDVVAPIQHVLQTTRKNDMGVQAEIAPDKYDVELQTGVITDVGVAQTVDEQNLQTRLEDASMQHSQPALSMSNKKLQVAISPASIDSAFQSEEPIQLDVVAPIQRVHPTKPKDDMGVQAEIVPDKYDVEIQSGVITEVGVTQTTEEQKPLSRVNEIDMQHHSDSQPVQLNKKCQVSILSDLIDSTLQTLQPMSQVKYDVKTETGTVIAMKSVQTMLEAKLQDSCSQTCELLHETACDSYAQTELGLLGQSVEAPLSAAVPHIDTLVTSVSYQESVPTFTNKKLQAGTRQSVAHTSIQTDDLLTSVKPILCDTVTRSAPGLQEYQQSSGLIQSTTSFAHFHQKRMETCVSRGQQTDAFENTVHITHLQVPVHSGISSVLIDNAISSTLTQRNKKCQVSLLESSTASSMARELPTAPKINVDTECQIKPPTLNKKMQINLIEPTRTSKPSSGDVQTMTDQSVSNDVWTQYSGMELSSSTMIVKTTEKPISSSYETSLSRVDRTMESERITSVMRRDAATDAASAKYVTQVVQAEAPIRPKSPIYRTQLVTTYSAKVQSERPMEFRHESHQQYPPQPIELTGLRQAVIDAACEVNITPPSLVRSHYVNTNVQMNVPTKEISIQAGDVSTEVKPQTRHVRIQKGGSWLACRHQDAFTQSGTPDAPIEEQKVGSVRAVPKSDVVDAAESVLVSRVSSGPSSVISPPGSVRGSRILRPDVVSWGVQCTPHTLNGVTQTSDLYKTDTGYEVSGETASFREDLRPVRSASVGIQTKSDEDYIIKRVVTTIARKGATSSYRRGAPVVRQMQIRGRTPLLSSSLPSNLDEQFLAEEDDDDVDDELQTPLATKKVTTTHSDGTRRVVREELFTEVRDRGRSLDSHLEHHDHSGKRESYGSDPLDIHEEIELQAEAEHCFTNLINLWGASYLLTRIRRRNGCMSVDRDLATTSGSGPTRLIGAKTQYTSTGSLHVTKSGVMRSMETQTTGLGYPPRPPHKNKRIQRGPSYLFGTATQASTPGVEGSQVSYPRQRSAPNVGYTTTTFTESVREQMSSYEPNVGGKEDYICPKCGTHAHLAPYSAQSTMQSQQLPITQLRSVPSQTKSSGFYSLNTEDQTLPVYLSDEELYRINPRQELAEERDHSVITWYAAEDSERSTDITGECQARDEVWVDNPGKLLEMRVTGVTVPGTNKVISAAEAFYRGILRIVYWDYTKVGSRQSLSDLGAAVPLTDAVLADAVKLAADHSRTKSFSPHSVGRTDQGTSALDAHVVWTAPEKRQNRYIVHALRPEVHQAGPDSTRPGGPVYNVSSALRAGYIDRETGQIVLKGSSMGRTSDRDQAYLHDWEVYSEQSEYLSIQEAINRGILDAELTETESPSQSRTGDTFRAMSLYSSPHLLRDMDV</sequence>
<dbReference type="Gene3D" id="1.20.58.60">
    <property type="match status" value="1"/>
</dbReference>
<feature type="coiled-coil region" evidence="3">
    <location>
        <begin position="31"/>
        <end position="58"/>
    </location>
</feature>
<dbReference type="EMBL" id="LUCH01000720">
    <property type="protein sequence ID" value="KAF5404460.1"/>
    <property type="molecule type" value="Genomic_DNA"/>
</dbReference>
<evidence type="ECO:0000313" key="6">
    <source>
        <dbReference type="EMBL" id="KAF5404460.1"/>
    </source>
</evidence>
<evidence type="ECO:0000256" key="3">
    <source>
        <dbReference type="SAM" id="Coils"/>
    </source>
</evidence>
<evidence type="ECO:0000256" key="1">
    <source>
        <dbReference type="ARBA" id="ARBA00022553"/>
    </source>
</evidence>